<keyword evidence="6" id="KW-0732">Signal</keyword>
<organism evidence="9">
    <name type="scientific">Aureococcus anophagefferens</name>
    <name type="common">Harmful bloom alga</name>
    <dbReference type="NCBI Taxonomy" id="44056"/>
    <lineage>
        <taxon>Eukaryota</taxon>
        <taxon>Sar</taxon>
        <taxon>Stramenopiles</taxon>
        <taxon>Ochrophyta</taxon>
        <taxon>Pelagophyceae</taxon>
        <taxon>Pelagomonadales</taxon>
        <taxon>Pelagomonadaceae</taxon>
        <taxon>Aureococcus</taxon>
    </lineage>
</organism>
<evidence type="ECO:0000256" key="5">
    <source>
        <dbReference type="SAM" id="Coils"/>
    </source>
</evidence>
<dbReference type="EMBL" id="GL833121">
    <property type="protein sequence ID" value="EGB11851.1"/>
    <property type="molecule type" value="Genomic_DNA"/>
</dbReference>
<dbReference type="Gene3D" id="3.40.250.10">
    <property type="entry name" value="Rhodanese-like domain"/>
    <property type="match status" value="1"/>
</dbReference>
<evidence type="ECO:0000256" key="6">
    <source>
        <dbReference type="SAM" id="SignalP"/>
    </source>
</evidence>
<feature type="coiled-coil region" evidence="5">
    <location>
        <begin position="574"/>
        <end position="601"/>
    </location>
</feature>
<sequence>MRRAARAAVGLLALPRLAAFGVARRGAARRVATASTPGDVGTFIPAARENFSPPTPEELTPRSEAMLARAARCRDAFPHRFVAPAEAAEMMRVGATLCDVRTEQQVLDHEVGGAPGRVAVDSRRLALDNMVIAGGPPPMLGGGGRKVVAVCTAGPKSAIAVEFLLEFGIDAYAVDGGLAGWHAAGLPVAGLLDDDDDDDDDFEWGFGDDEDPSETVELTVRKSHGLRRIASRGSHAAGRGARPSMSDAKPGVIYLARLPPHVRPGKVRRLLEQHGEITKLFLEAEEQSAASKRKKRGKRFVEGWVEYADKKVAKRVAASLNTTPMGDGRHAEDLWAIKYLRGFEWKHLTEKKAYDARVRDEKLRVEFSASQKANAEFAALATWSAFASELRPALRGRHFAATQYRPSSLRPVASAAARTFRQSLRVGSFARKPPPTMPKLVVKVDHTKTKKKIQKENKILVKEKNEDRHVGFKAYGDDGETGGTKLGKNGIVEWRADTKQEAAKKQQAKEKKIYDADHKGKEHAGDNKFIQNFDKNASKGLRTIQVGAKSPNEAPDHDAEGAALAAKADAIADRHHAEDARMKAEREAAKAQREADALADKKRITFRRSMNMRHGSVRWKRMTAVVGHKGSTDVKTRDTLLLHFQKIGKGKTKLTRKDIGKFFHALNGVQPPFDALEYLRADTEGVTRENMREKVDDYNTYMKSRRDVRARQKQFIAQFERYYKGTDAGDARRYHERDVYKMVAELCGEEHPDEWAMIYAFRDVGGYELDCVKHRHLRVNDAAQFLEAYTERRKFQEREKAKRRGPIGHTYACIMGLFGPKDKAKYLL</sequence>
<dbReference type="PANTHER" id="PTHR12311:SF7">
    <property type="entry name" value="ACTIVATOR OF BASAL TRANSCRIPTION 1"/>
    <property type="match status" value="1"/>
</dbReference>
<dbReference type="AlphaFoldDB" id="F0XYZ3"/>
<feature type="signal peptide" evidence="6">
    <location>
        <begin position="1"/>
        <end position="19"/>
    </location>
</feature>
<dbReference type="PROSITE" id="PS50206">
    <property type="entry name" value="RHODANESE_3"/>
    <property type="match status" value="1"/>
</dbReference>
<dbReference type="PANTHER" id="PTHR12311">
    <property type="entry name" value="ACTIVATOR OF BASAL TRANSCRIPTION 1"/>
    <property type="match status" value="1"/>
</dbReference>
<evidence type="ECO:0000313" key="8">
    <source>
        <dbReference type="EMBL" id="EGB11851.1"/>
    </source>
</evidence>
<dbReference type="SUPFAM" id="SSF52821">
    <property type="entry name" value="Rhodanese/Cell cycle control phosphatase"/>
    <property type="match status" value="1"/>
</dbReference>
<evidence type="ECO:0000256" key="1">
    <source>
        <dbReference type="ARBA" id="ARBA00004604"/>
    </source>
</evidence>
<keyword evidence="3" id="KW-0694">RNA-binding</keyword>
<keyword evidence="9" id="KW-1185">Reference proteome</keyword>
<dbReference type="InterPro" id="IPR034353">
    <property type="entry name" value="ABT1/ESF2_RRM"/>
</dbReference>
<dbReference type="InterPro" id="IPR001763">
    <property type="entry name" value="Rhodanese-like_dom"/>
</dbReference>
<keyword evidence="5" id="KW-0175">Coiled coil</keyword>
<dbReference type="InParanoid" id="F0XYZ3"/>
<keyword evidence="4" id="KW-0539">Nucleus</keyword>
<protein>
    <recommendedName>
        <fullName evidence="7">Rhodanese domain-containing protein</fullName>
    </recommendedName>
</protein>
<dbReference type="GeneID" id="20223307"/>
<gene>
    <name evidence="8" type="ORF">AURANDRAFT_61077</name>
</gene>
<dbReference type="Proteomes" id="UP000002729">
    <property type="component" value="Unassembled WGS sequence"/>
</dbReference>
<dbReference type="InterPro" id="IPR039119">
    <property type="entry name" value="ABT1/Esf2"/>
</dbReference>
<feature type="chain" id="PRO_5003264235" description="Rhodanese domain-containing protein" evidence="6">
    <location>
        <begin position="20"/>
        <end position="828"/>
    </location>
</feature>
<dbReference type="GO" id="GO:0003723">
    <property type="term" value="F:RNA binding"/>
    <property type="evidence" value="ECO:0007669"/>
    <property type="project" value="UniProtKB-KW"/>
</dbReference>
<dbReference type="OrthoDB" id="287393at2759"/>
<dbReference type="InterPro" id="IPR036873">
    <property type="entry name" value="Rhodanese-like_dom_sf"/>
</dbReference>
<dbReference type="GO" id="GO:0000472">
    <property type="term" value="P:endonucleolytic cleavage to generate mature 5'-end of SSU-rRNA from (SSU-rRNA, 5.8S rRNA, LSU-rRNA)"/>
    <property type="evidence" value="ECO:0007669"/>
    <property type="project" value="TreeGrafter"/>
</dbReference>
<feature type="domain" description="Rhodanese" evidence="7">
    <location>
        <begin position="144"/>
        <end position="190"/>
    </location>
</feature>
<dbReference type="eggNOG" id="KOG3152">
    <property type="taxonomic scope" value="Eukaryota"/>
</dbReference>
<dbReference type="GO" id="GO:0000447">
    <property type="term" value="P:endonucleolytic cleavage in ITS1 to separate SSU-rRNA from 5.8S rRNA and LSU-rRNA from tricistronic rRNA transcript (SSU-rRNA, 5.8S rRNA, LSU-rRNA)"/>
    <property type="evidence" value="ECO:0007669"/>
    <property type="project" value="TreeGrafter"/>
</dbReference>
<dbReference type="InterPro" id="IPR035979">
    <property type="entry name" value="RBD_domain_sf"/>
</dbReference>
<proteinExistence type="inferred from homology"/>
<reference evidence="8 9" key="1">
    <citation type="journal article" date="2011" name="Proc. Natl. Acad. Sci. U.S.A.">
        <title>Niche of harmful alga Aureococcus anophagefferens revealed through ecogenomics.</title>
        <authorList>
            <person name="Gobler C.J."/>
            <person name="Berry D.L."/>
            <person name="Dyhrman S.T."/>
            <person name="Wilhelm S.W."/>
            <person name="Salamov A."/>
            <person name="Lobanov A.V."/>
            <person name="Zhang Y."/>
            <person name="Collier J.L."/>
            <person name="Wurch L.L."/>
            <person name="Kustka A.B."/>
            <person name="Dill B.D."/>
            <person name="Shah M."/>
            <person name="VerBerkmoes N.C."/>
            <person name="Kuo A."/>
            <person name="Terry A."/>
            <person name="Pangilinan J."/>
            <person name="Lindquist E.A."/>
            <person name="Lucas S."/>
            <person name="Paulsen I.T."/>
            <person name="Hattenrath-Lehmann T.K."/>
            <person name="Talmage S.C."/>
            <person name="Walker E.A."/>
            <person name="Koch F."/>
            <person name="Burson A.M."/>
            <person name="Marcoval M.A."/>
            <person name="Tang Y.Z."/>
            <person name="Lecleir G.R."/>
            <person name="Coyne K.J."/>
            <person name="Berg G.M."/>
            <person name="Bertrand E.M."/>
            <person name="Saito M.A."/>
            <person name="Gladyshev V.N."/>
            <person name="Grigoriev I.V."/>
        </authorList>
    </citation>
    <scope>NUCLEOTIDE SEQUENCE [LARGE SCALE GENOMIC DNA]</scope>
    <source>
        <strain evidence="9">CCMP 1984</strain>
    </source>
</reference>
<accession>F0XYZ3</accession>
<dbReference type="GO" id="GO:0005730">
    <property type="term" value="C:nucleolus"/>
    <property type="evidence" value="ECO:0007669"/>
    <property type="project" value="UniProtKB-SubCell"/>
</dbReference>
<dbReference type="GO" id="GO:0034462">
    <property type="term" value="P:small-subunit processome assembly"/>
    <property type="evidence" value="ECO:0007669"/>
    <property type="project" value="TreeGrafter"/>
</dbReference>
<comment type="subcellular location">
    <subcellularLocation>
        <location evidence="1">Nucleus</location>
        <location evidence="1">Nucleolus</location>
    </subcellularLocation>
</comment>
<dbReference type="CDD" id="cd12263">
    <property type="entry name" value="RRM_ABT1_like"/>
    <property type="match status" value="1"/>
</dbReference>
<evidence type="ECO:0000259" key="7">
    <source>
        <dbReference type="PROSITE" id="PS50206"/>
    </source>
</evidence>
<dbReference type="SUPFAM" id="SSF54928">
    <property type="entry name" value="RNA-binding domain, RBD"/>
    <property type="match status" value="1"/>
</dbReference>
<evidence type="ECO:0000256" key="2">
    <source>
        <dbReference type="ARBA" id="ARBA00005819"/>
    </source>
</evidence>
<evidence type="ECO:0000256" key="4">
    <source>
        <dbReference type="ARBA" id="ARBA00023242"/>
    </source>
</evidence>
<comment type="similarity">
    <text evidence="2">Belongs to the ESF2/ABP1 family.</text>
</comment>
<name>F0XYZ3_AURAN</name>
<dbReference type="GO" id="GO:0000480">
    <property type="term" value="P:endonucleolytic cleavage in 5'-ETS of tricistronic rRNA transcript (SSU-rRNA, 5.8S rRNA, LSU-rRNA)"/>
    <property type="evidence" value="ECO:0007669"/>
    <property type="project" value="TreeGrafter"/>
</dbReference>
<dbReference type="SMART" id="SM00450">
    <property type="entry name" value="RHOD"/>
    <property type="match status" value="1"/>
</dbReference>
<dbReference type="KEGG" id="aaf:AURANDRAFT_61077"/>
<dbReference type="RefSeq" id="XP_009032973.1">
    <property type="nucleotide sequence ID" value="XM_009034725.1"/>
</dbReference>
<dbReference type="Gene3D" id="3.30.70.330">
    <property type="match status" value="1"/>
</dbReference>
<dbReference type="InterPro" id="IPR012677">
    <property type="entry name" value="Nucleotide-bd_a/b_plait_sf"/>
</dbReference>
<evidence type="ECO:0000313" key="9">
    <source>
        <dbReference type="Proteomes" id="UP000002729"/>
    </source>
</evidence>
<evidence type="ECO:0000256" key="3">
    <source>
        <dbReference type="ARBA" id="ARBA00022884"/>
    </source>
</evidence>